<proteinExistence type="predicted"/>
<name>A0ABD1S0I5_9LAMI</name>
<dbReference type="Proteomes" id="UP001604277">
    <property type="component" value="Unassembled WGS sequence"/>
</dbReference>
<evidence type="ECO:0000313" key="1">
    <source>
        <dbReference type="EMBL" id="KAL2494215.1"/>
    </source>
</evidence>
<dbReference type="AlphaFoldDB" id="A0ABD1S0I5"/>
<evidence type="ECO:0000313" key="2">
    <source>
        <dbReference type="Proteomes" id="UP001604277"/>
    </source>
</evidence>
<gene>
    <name evidence="1" type="ORF">Fot_37972</name>
</gene>
<keyword evidence="2" id="KW-1185">Reference proteome</keyword>
<protein>
    <submittedName>
        <fullName evidence="1">Uncharacterized protein</fullName>
    </submittedName>
</protein>
<reference evidence="2" key="1">
    <citation type="submission" date="2024-07" db="EMBL/GenBank/DDBJ databases">
        <title>Two chromosome-level genome assemblies of Korean endemic species Abeliophyllum distichum and Forsythia ovata (Oleaceae).</title>
        <authorList>
            <person name="Jang H."/>
        </authorList>
    </citation>
    <scope>NUCLEOTIDE SEQUENCE [LARGE SCALE GENOMIC DNA]</scope>
</reference>
<organism evidence="1 2">
    <name type="scientific">Forsythia ovata</name>
    <dbReference type="NCBI Taxonomy" id="205694"/>
    <lineage>
        <taxon>Eukaryota</taxon>
        <taxon>Viridiplantae</taxon>
        <taxon>Streptophyta</taxon>
        <taxon>Embryophyta</taxon>
        <taxon>Tracheophyta</taxon>
        <taxon>Spermatophyta</taxon>
        <taxon>Magnoliopsida</taxon>
        <taxon>eudicotyledons</taxon>
        <taxon>Gunneridae</taxon>
        <taxon>Pentapetalae</taxon>
        <taxon>asterids</taxon>
        <taxon>lamiids</taxon>
        <taxon>Lamiales</taxon>
        <taxon>Oleaceae</taxon>
        <taxon>Forsythieae</taxon>
        <taxon>Forsythia</taxon>
    </lineage>
</organism>
<dbReference type="EMBL" id="JBFOLJ010000011">
    <property type="protein sequence ID" value="KAL2494215.1"/>
    <property type="molecule type" value="Genomic_DNA"/>
</dbReference>
<comment type="caution">
    <text evidence="1">The sequence shown here is derived from an EMBL/GenBank/DDBJ whole genome shotgun (WGS) entry which is preliminary data.</text>
</comment>
<accession>A0ABD1S0I5</accession>
<sequence>MVALVHKYWTSTWAKATDNADLLELLKLEKISTSWSHVLNCELYKVLGMKIDELRSSVVGAEDIEELRSENNILHSRLAISEDARAQAEFKIIKSETIQRLFVSVRKQAELKIKVYEEMAYMKHNQLVEALEELAKAKELAKLGASGYADPKDMS</sequence>